<evidence type="ECO:0000256" key="3">
    <source>
        <dbReference type="ARBA" id="ARBA00022525"/>
    </source>
</evidence>
<evidence type="ECO:0000259" key="9">
    <source>
        <dbReference type="Pfam" id="PF22842"/>
    </source>
</evidence>
<accession>X1K5T7</accession>
<dbReference type="SUPFAM" id="SSF51126">
    <property type="entry name" value="Pectin lyase-like"/>
    <property type="match status" value="1"/>
</dbReference>
<evidence type="ECO:0000256" key="1">
    <source>
        <dbReference type="ARBA" id="ARBA00001913"/>
    </source>
</evidence>
<dbReference type="InterPro" id="IPR012334">
    <property type="entry name" value="Pectin_lyas_fold"/>
</dbReference>
<comment type="similarity">
    <text evidence="8">Belongs to the polysaccharide lyase 9 family.</text>
</comment>
<dbReference type="PANTHER" id="PTHR40088:SF1">
    <property type="entry name" value="PECTATE LYASE PEL9"/>
    <property type="match status" value="1"/>
</dbReference>
<protein>
    <recommendedName>
        <fullName evidence="9">Pel9A-like right handed beta-helix region domain-containing protein</fullName>
    </recommendedName>
</protein>
<keyword evidence="4" id="KW-0479">Metal-binding</keyword>
<keyword evidence="3" id="KW-0964">Secreted</keyword>
<comment type="subcellular location">
    <subcellularLocation>
        <location evidence="2">Secreted</location>
    </subcellularLocation>
</comment>
<sequence>MSSAITVSKWSIEKAKVVNLMITNCVARVRFVIPVSLLFAALVSVPAHGATYYVATSGSDANPGTEAQPWRTIQKAAATLIAGDTVYVKAGTYNEKVIPQNSGNPGNYITYAAYPGDTVTLDGTNITPDWGDALFTIEGKSYIKISGF</sequence>
<evidence type="ECO:0000256" key="8">
    <source>
        <dbReference type="ARBA" id="ARBA00038263"/>
    </source>
</evidence>
<dbReference type="InterPro" id="IPR011050">
    <property type="entry name" value="Pectin_lyase_fold/virulence"/>
</dbReference>
<dbReference type="Pfam" id="PF22842">
    <property type="entry name" value="Pel9A-like_beta_helix"/>
    <property type="match status" value="1"/>
</dbReference>
<reference evidence="10" key="1">
    <citation type="journal article" date="2014" name="Front. Microbiol.">
        <title>High frequency of phylogenetically diverse reductive dehalogenase-homologous genes in deep subseafloor sedimentary metagenomes.</title>
        <authorList>
            <person name="Kawai M."/>
            <person name="Futagami T."/>
            <person name="Toyoda A."/>
            <person name="Takaki Y."/>
            <person name="Nishi S."/>
            <person name="Hori S."/>
            <person name="Arai W."/>
            <person name="Tsubouchi T."/>
            <person name="Morono Y."/>
            <person name="Uchiyama I."/>
            <person name="Ito T."/>
            <person name="Fujiyama A."/>
            <person name="Inagaki F."/>
            <person name="Takami H."/>
        </authorList>
    </citation>
    <scope>NUCLEOTIDE SEQUENCE</scope>
    <source>
        <strain evidence="10">Expedition CK06-06</strain>
    </source>
</reference>
<dbReference type="AlphaFoldDB" id="X1K5T7"/>
<gene>
    <name evidence="10" type="ORF">S03H2_62240</name>
</gene>
<dbReference type="PANTHER" id="PTHR40088">
    <property type="entry name" value="PECTATE LYASE (EUROFUNG)"/>
    <property type="match status" value="1"/>
</dbReference>
<comment type="caution">
    <text evidence="10">The sequence shown here is derived from an EMBL/GenBank/DDBJ whole genome shotgun (WGS) entry which is preliminary data.</text>
</comment>
<feature type="non-terminal residue" evidence="10">
    <location>
        <position position="148"/>
    </location>
</feature>
<evidence type="ECO:0000313" key="10">
    <source>
        <dbReference type="EMBL" id="GAH88980.1"/>
    </source>
</evidence>
<dbReference type="InterPro" id="IPR052052">
    <property type="entry name" value="Polysaccharide_Lyase_9"/>
</dbReference>
<keyword evidence="7" id="KW-0456">Lyase</keyword>
<keyword evidence="6" id="KW-0106">Calcium</keyword>
<evidence type="ECO:0000256" key="6">
    <source>
        <dbReference type="ARBA" id="ARBA00022837"/>
    </source>
</evidence>
<evidence type="ECO:0000256" key="7">
    <source>
        <dbReference type="ARBA" id="ARBA00023239"/>
    </source>
</evidence>
<dbReference type="InterPro" id="IPR053868">
    <property type="entry name" value="Pel9A-like_beta_helix"/>
</dbReference>
<evidence type="ECO:0000256" key="4">
    <source>
        <dbReference type="ARBA" id="ARBA00022723"/>
    </source>
</evidence>
<dbReference type="GO" id="GO:0005576">
    <property type="term" value="C:extracellular region"/>
    <property type="evidence" value="ECO:0007669"/>
    <property type="project" value="UniProtKB-SubCell"/>
</dbReference>
<dbReference type="GO" id="GO:0046872">
    <property type="term" value="F:metal ion binding"/>
    <property type="evidence" value="ECO:0007669"/>
    <property type="project" value="UniProtKB-KW"/>
</dbReference>
<feature type="domain" description="Pel9A-like right handed beta-helix region" evidence="9">
    <location>
        <begin position="45"/>
        <end position="102"/>
    </location>
</feature>
<organism evidence="10">
    <name type="scientific">marine sediment metagenome</name>
    <dbReference type="NCBI Taxonomy" id="412755"/>
    <lineage>
        <taxon>unclassified sequences</taxon>
        <taxon>metagenomes</taxon>
        <taxon>ecological metagenomes</taxon>
    </lineage>
</organism>
<name>X1K5T7_9ZZZZ</name>
<evidence type="ECO:0000256" key="2">
    <source>
        <dbReference type="ARBA" id="ARBA00004613"/>
    </source>
</evidence>
<keyword evidence="5" id="KW-0732">Signal</keyword>
<proteinExistence type="inferred from homology"/>
<dbReference type="Gene3D" id="2.160.20.10">
    <property type="entry name" value="Single-stranded right-handed beta-helix, Pectin lyase-like"/>
    <property type="match status" value="1"/>
</dbReference>
<dbReference type="GO" id="GO:0016837">
    <property type="term" value="F:carbon-oxygen lyase activity, acting on polysaccharides"/>
    <property type="evidence" value="ECO:0007669"/>
    <property type="project" value="TreeGrafter"/>
</dbReference>
<dbReference type="EMBL" id="BARU01040240">
    <property type="protein sequence ID" value="GAH88980.1"/>
    <property type="molecule type" value="Genomic_DNA"/>
</dbReference>
<comment type="cofactor">
    <cofactor evidence="1">
        <name>Ca(2+)</name>
        <dbReference type="ChEBI" id="CHEBI:29108"/>
    </cofactor>
</comment>
<evidence type="ECO:0000256" key="5">
    <source>
        <dbReference type="ARBA" id="ARBA00022729"/>
    </source>
</evidence>